<reference evidence="3 4" key="1">
    <citation type="submission" date="2018-06" db="EMBL/GenBank/DDBJ databases">
        <title>Comparative genomics of Bradyrhizobium nodulating Arachidis hypogaea.</title>
        <authorList>
            <person name="Li Y."/>
        </authorList>
    </citation>
    <scope>NUCLEOTIDE SEQUENCE [LARGE SCALE GENOMIC DNA]</scope>
    <source>
        <strain evidence="3 4">CCBAU 051107</strain>
    </source>
</reference>
<evidence type="ECO:0000256" key="1">
    <source>
        <dbReference type="SAM" id="MobiDB-lite"/>
    </source>
</evidence>
<evidence type="ECO:0000313" key="3">
    <source>
        <dbReference type="EMBL" id="QOZ66747.1"/>
    </source>
</evidence>
<protein>
    <submittedName>
        <fullName evidence="3">Uncharacterized protein</fullName>
    </submittedName>
</protein>
<dbReference type="Proteomes" id="UP000594015">
    <property type="component" value="Chromosome"/>
</dbReference>
<proteinExistence type="predicted"/>
<keyword evidence="2" id="KW-0812">Transmembrane</keyword>
<accession>A0AAE7NK24</accession>
<sequence>MIREHTIGRRLAAQQTNIPILSLQEDCEIMSGTRHAKSGISQRTSATSDEMTHWRAPKHPPIRHYGADCRSRSAQRRWNPWPLAALLINVLLWAGLYWIIAAFF</sequence>
<feature type="transmembrane region" description="Helical" evidence="2">
    <location>
        <begin position="80"/>
        <end position="100"/>
    </location>
</feature>
<evidence type="ECO:0000313" key="4">
    <source>
        <dbReference type="Proteomes" id="UP000594015"/>
    </source>
</evidence>
<organism evidence="3 4">
    <name type="scientific">Bradyrhizobium arachidis</name>
    <dbReference type="NCBI Taxonomy" id="858423"/>
    <lineage>
        <taxon>Bacteria</taxon>
        <taxon>Pseudomonadati</taxon>
        <taxon>Pseudomonadota</taxon>
        <taxon>Alphaproteobacteria</taxon>
        <taxon>Hyphomicrobiales</taxon>
        <taxon>Nitrobacteraceae</taxon>
        <taxon>Bradyrhizobium</taxon>
    </lineage>
</organism>
<dbReference type="EMBL" id="CP030050">
    <property type="protein sequence ID" value="QOZ66747.1"/>
    <property type="molecule type" value="Genomic_DNA"/>
</dbReference>
<feature type="region of interest" description="Disordered" evidence="1">
    <location>
        <begin position="34"/>
        <end position="59"/>
    </location>
</feature>
<keyword evidence="2" id="KW-1133">Transmembrane helix</keyword>
<name>A0AAE7NK24_9BRAD</name>
<dbReference type="KEGG" id="barh:WN72_10740"/>
<dbReference type="AlphaFoldDB" id="A0AAE7NK24"/>
<gene>
    <name evidence="3" type="ORF">WN72_10740</name>
</gene>
<keyword evidence="2" id="KW-0472">Membrane</keyword>
<evidence type="ECO:0000256" key="2">
    <source>
        <dbReference type="SAM" id="Phobius"/>
    </source>
</evidence>
<feature type="compositionally biased region" description="Polar residues" evidence="1">
    <location>
        <begin position="39"/>
        <end position="49"/>
    </location>
</feature>